<proteinExistence type="predicted"/>
<feature type="domain" description="DUF4376" evidence="1">
    <location>
        <begin position="78"/>
        <end position="191"/>
    </location>
</feature>
<organism evidence="2">
    <name type="scientific">Salmonella enterica</name>
    <name type="common">Salmonella choleraesuis</name>
    <dbReference type="NCBI Taxonomy" id="28901"/>
    <lineage>
        <taxon>Bacteria</taxon>
        <taxon>Pseudomonadati</taxon>
        <taxon>Pseudomonadota</taxon>
        <taxon>Gammaproteobacteria</taxon>
        <taxon>Enterobacterales</taxon>
        <taxon>Enterobacteriaceae</taxon>
        <taxon>Salmonella</taxon>
    </lineage>
</organism>
<reference evidence="2" key="2">
    <citation type="submission" date="2020-02" db="EMBL/GenBank/DDBJ databases">
        <authorList>
            <consortium name="NCBI Pathogen Detection Project"/>
        </authorList>
    </citation>
    <scope>NUCLEOTIDE SEQUENCE</scope>
    <source>
        <strain evidence="2">MA.CK_00/00002125</strain>
    </source>
</reference>
<protein>
    <submittedName>
        <fullName evidence="2">DUF4376 domain-containing protein</fullName>
    </submittedName>
</protein>
<sequence>MPVIKDARNAGYNENGTINAEVLFDDVFESDGKTPRWLPFTAAESDPMDYGRQLFADLKAGKYGLVTPFTITPEMLTAAKSAKHAEINRWRDAQESGSYAFTFNGRRWDCSKASQERLTPAAAMARAGQLPPGFFWTDADNNDVPVTAEELTALESAMQQNMVIAGFKIHERQRRMKEEVDALTDYTAVRAYAVGWPVNEVS</sequence>
<reference evidence="2" key="1">
    <citation type="journal article" date="2018" name="Genome Biol.">
        <title>SKESA: strategic k-mer extension for scrupulous assemblies.</title>
        <authorList>
            <person name="Souvorov A."/>
            <person name="Agarwala R."/>
            <person name="Lipman D.J."/>
        </authorList>
    </citation>
    <scope>NUCLEOTIDE SEQUENCE</scope>
    <source>
        <strain evidence="2">MA.CK_00/00002125</strain>
    </source>
</reference>
<accession>A0A756LAP6</accession>
<evidence type="ECO:0000313" key="2">
    <source>
        <dbReference type="EMBL" id="HAG0017479.1"/>
    </source>
</evidence>
<name>A0A756LAP6_SALER</name>
<dbReference type="InterPro" id="IPR025484">
    <property type="entry name" value="DUF4376"/>
</dbReference>
<evidence type="ECO:0000259" key="1">
    <source>
        <dbReference type="Pfam" id="PF14301"/>
    </source>
</evidence>
<dbReference type="AlphaFoldDB" id="A0A756LAP6"/>
<dbReference type="EMBL" id="DAAWYJ010000032">
    <property type="protein sequence ID" value="HAG0017479.1"/>
    <property type="molecule type" value="Genomic_DNA"/>
</dbReference>
<gene>
    <name evidence="2" type="ORF">G8O67_004865</name>
</gene>
<comment type="caution">
    <text evidence="2">The sequence shown here is derived from an EMBL/GenBank/DDBJ whole genome shotgun (WGS) entry which is preliminary data.</text>
</comment>
<dbReference type="Pfam" id="PF14301">
    <property type="entry name" value="DUF4376"/>
    <property type="match status" value="1"/>
</dbReference>